<proteinExistence type="predicted"/>
<feature type="transmembrane region" description="Helical" evidence="1">
    <location>
        <begin position="229"/>
        <end position="257"/>
    </location>
</feature>
<organism evidence="2 3">
    <name type="scientific">Candidatus Phaeomarinibacter ectocarpi</name>
    <dbReference type="NCBI Taxonomy" id="1458461"/>
    <lineage>
        <taxon>Bacteria</taxon>
        <taxon>Pseudomonadati</taxon>
        <taxon>Pseudomonadota</taxon>
        <taxon>Alphaproteobacteria</taxon>
        <taxon>Hyphomicrobiales</taxon>
        <taxon>Parvibaculaceae</taxon>
        <taxon>Candidatus Phaeomarinibacter</taxon>
    </lineage>
</organism>
<keyword evidence="1" id="KW-1133">Transmembrane helix</keyword>
<dbReference type="PATRIC" id="fig|1458461.3.peg.2389"/>
<sequence>MWKVPKRQGRPLSVEPQFPPDCAIEGQPQRLNDATTLRVKFSLVCEELLIGRPIRFQGLDGTLTDVLIRATTGDKVQTARATPQEPSIVLEQGPQASGAGWTYFWLGVEHILMGYDHLLFVLALLFLITGFRRLIETITAFTVSHSLTLGMTAMGWVSLPSAPVEAIIALSIVFLAREVAIRALAGDDHVPRLSERLPWVVAFAFGLLHGFGFAGALQEIGLPEGAVLVALLTFNLGVEAGQILFVLAAGSVLAVVSRVASRRLVELPITYGIGIVSCVWLIERLPL</sequence>
<evidence type="ECO:0000313" key="2">
    <source>
        <dbReference type="EMBL" id="CDO60596.1"/>
    </source>
</evidence>
<keyword evidence="1" id="KW-0472">Membrane</keyword>
<feature type="transmembrane region" description="Helical" evidence="1">
    <location>
        <begin position="264"/>
        <end position="282"/>
    </location>
</feature>
<evidence type="ECO:0000256" key="1">
    <source>
        <dbReference type="SAM" id="Phobius"/>
    </source>
</evidence>
<dbReference type="HOGENOM" id="CLU_043645_0_0_5"/>
<dbReference type="EMBL" id="HG966617">
    <property type="protein sequence ID" value="CDO60596.1"/>
    <property type="molecule type" value="Genomic_DNA"/>
</dbReference>
<dbReference type="Proteomes" id="UP000032160">
    <property type="component" value="Chromosome I"/>
</dbReference>
<accession>X5MNY4</accession>
<feature type="transmembrane region" description="Helical" evidence="1">
    <location>
        <begin position="155"/>
        <end position="176"/>
    </location>
</feature>
<evidence type="ECO:0000313" key="3">
    <source>
        <dbReference type="Proteomes" id="UP000032160"/>
    </source>
</evidence>
<keyword evidence="3" id="KW-1185">Reference proteome</keyword>
<keyword evidence="1" id="KW-0812">Transmembrane</keyword>
<dbReference type="KEGG" id="pect:BN1012_Phect2383"/>
<dbReference type="Pfam" id="PF13795">
    <property type="entry name" value="HupE_UreJ_2"/>
    <property type="match status" value="1"/>
</dbReference>
<dbReference type="STRING" id="1458461.BN1012_Phect2383"/>
<dbReference type="AlphaFoldDB" id="X5MNY4"/>
<feature type="transmembrane region" description="Helical" evidence="1">
    <location>
        <begin position="197"/>
        <end position="217"/>
    </location>
</feature>
<feature type="transmembrane region" description="Helical" evidence="1">
    <location>
        <begin position="118"/>
        <end position="135"/>
    </location>
</feature>
<protein>
    <submittedName>
        <fullName evidence="2">Membrane protein, putative</fullName>
    </submittedName>
</protein>
<dbReference type="InterPro" id="IPR032809">
    <property type="entry name" value="Put_HupE_UreJ"/>
</dbReference>
<gene>
    <name evidence="2" type="ORF">BN1012_Phect2383</name>
</gene>
<name>X5MNY4_9HYPH</name>
<reference evidence="2 3" key="1">
    <citation type="journal article" date="2014" name="Front. Genet.">
        <title>Genome and metabolic network of "Candidatus Phaeomarinobacter ectocarpi" Ec32, a new candidate genus of Alphaproteobacteria frequently associated with brown algae.</title>
        <authorList>
            <person name="Dittami S.M."/>
            <person name="Barbeyron T."/>
            <person name="Boyen C."/>
            <person name="Cambefort J."/>
            <person name="Collet G."/>
            <person name="Delage L."/>
            <person name="Gobet A."/>
            <person name="Groisillier A."/>
            <person name="Leblanc C."/>
            <person name="Michel G."/>
            <person name="Scornet D."/>
            <person name="Siegel A."/>
            <person name="Tapia J.E."/>
            <person name="Tonon T."/>
        </authorList>
    </citation>
    <scope>NUCLEOTIDE SEQUENCE [LARGE SCALE GENOMIC DNA]</scope>
    <source>
        <strain evidence="2 3">Ec32</strain>
    </source>
</reference>